<evidence type="ECO:0000313" key="2">
    <source>
        <dbReference type="EMBL" id="CAE2242684.1"/>
    </source>
</evidence>
<feature type="region of interest" description="Disordered" evidence="1">
    <location>
        <begin position="79"/>
        <end position="110"/>
    </location>
</feature>
<accession>A0A7S4MTS5</accession>
<reference evidence="2" key="1">
    <citation type="submission" date="2021-01" db="EMBL/GenBank/DDBJ databases">
        <authorList>
            <person name="Corre E."/>
            <person name="Pelletier E."/>
            <person name="Niang G."/>
            <person name="Scheremetjew M."/>
            <person name="Finn R."/>
            <person name="Kale V."/>
            <person name="Holt S."/>
            <person name="Cochrane G."/>
            <person name="Meng A."/>
            <person name="Brown T."/>
            <person name="Cohen L."/>
        </authorList>
    </citation>
    <scope>NUCLEOTIDE SEQUENCE</scope>
    <source>
        <strain evidence="2">Isolate 1302-5</strain>
    </source>
</reference>
<proteinExistence type="predicted"/>
<dbReference type="EMBL" id="HBKQ01024635">
    <property type="protein sequence ID" value="CAE2242684.1"/>
    <property type="molecule type" value="Transcribed_RNA"/>
</dbReference>
<gene>
    <name evidence="2" type="ORF">OAUR00152_LOCUS16820</name>
</gene>
<sequence>MPDKHRGATLQAATPASLEDAIAEWADRAIPSDALYYHPEKTYGRVAHLHATITYFPQEIWSEWLERVVMEEAATTIASTPNSARSSTGAAPPIPENWTGAAAAPRGQSNDRTMTARDLVVWEGKYFDIIALLLDPAPLTCRLYCRVFDRNPYGLDKTSTPGWYEAMEPHITIAYVTKGLGKYLVEKVAVKGMSDEPESLERSKSAVASTSANAFRLFNGLTWEIQVLELSLPTGDAHQFTLPPHNNIAHTK</sequence>
<dbReference type="AlphaFoldDB" id="A0A7S4MTS5"/>
<evidence type="ECO:0000256" key="1">
    <source>
        <dbReference type="SAM" id="MobiDB-lite"/>
    </source>
</evidence>
<name>A0A7S4MTS5_9STRA</name>
<organism evidence="2">
    <name type="scientific">Odontella aurita</name>
    <dbReference type="NCBI Taxonomy" id="265563"/>
    <lineage>
        <taxon>Eukaryota</taxon>
        <taxon>Sar</taxon>
        <taxon>Stramenopiles</taxon>
        <taxon>Ochrophyta</taxon>
        <taxon>Bacillariophyta</taxon>
        <taxon>Mediophyceae</taxon>
        <taxon>Biddulphiophycidae</taxon>
        <taxon>Eupodiscales</taxon>
        <taxon>Odontellaceae</taxon>
        <taxon>Odontella</taxon>
    </lineage>
</organism>
<feature type="compositionally biased region" description="Polar residues" evidence="1">
    <location>
        <begin position="79"/>
        <end position="89"/>
    </location>
</feature>
<protein>
    <submittedName>
        <fullName evidence="2">Uncharacterized protein</fullName>
    </submittedName>
</protein>